<gene>
    <name evidence="2" type="ORF">MtrDRAFT_AC149130g49v2</name>
</gene>
<dbReference type="AlphaFoldDB" id="A2Q1Y2"/>
<protein>
    <recommendedName>
        <fullName evidence="3">Transmembrane protein</fullName>
    </recommendedName>
</protein>
<name>A2Q1Y2_MEDTR</name>
<keyword evidence="1" id="KW-0472">Membrane</keyword>
<evidence type="ECO:0008006" key="3">
    <source>
        <dbReference type="Google" id="ProtNLM"/>
    </source>
</evidence>
<proteinExistence type="predicted"/>
<feature type="transmembrane region" description="Helical" evidence="1">
    <location>
        <begin position="51"/>
        <end position="75"/>
    </location>
</feature>
<reference evidence="2" key="2">
    <citation type="submission" date="2007-03" db="EMBL/GenBank/DDBJ databases">
        <authorList>
            <consortium name="The International Medicago Genome Annotation Group"/>
        </authorList>
    </citation>
    <scope>NUCLEOTIDE SEQUENCE</scope>
</reference>
<reference evidence="2" key="1">
    <citation type="submission" date="2004-07" db="EMBL/GenBank/DDBJ databases">
        <authorList>
            <person name="Town C.D."/>
        </authorList>
    </citation>
    <scope>NUCLEOTIDE SEQUENCE</scope>
</reference>
<evidence type="ECO:0000313" key="2">
    <source>
        <dbReference type="EMBL" id="ABN05949.1"/>
    </source>
</evidence>
<dbReference type="EMBL" id="AC149130">
    <property type="protein sequence ID" value="ABN05949.1"/>
    <property type="molecule type" value="Genomic_DNA"/>
</dbReference>
<accession>A2Q1Y2</accession>
<organism evidence="2">
    <name type="scientific">Medicago truncatula</name>
    <name type="common">Barrel medic</name>
    <name type="synonym">Medicago tribuloides</name>
    <dbReference type="NCBI Taxonomy" id="3880"/>
    <lineage>
        <taxon>Eukaryota</taxon>
        <taxon>Viridiplantae</taxon>
        <taxon>Streptophyta</taxon>
        <taxon>Embryophyta</taxon>
        <taxon>Tracheophyta</taxon>
        <taxon>Spermatophyta</taxon>
        <taxon>Magnoliopsida</taxon>
        <taxon>eudicotyledons</taxon>
        <taxon>Gunneridae</taxon>
        <taxon>Pentapetalae</taxon>
        <taxon>rosids</taxon>
        <taxon>fabids</taxon>
        <taxon>Fabales</taxon>
        <taxon>Fabaceae</taxon>
        <taxon>Papilionoideae</taxon>
        <taxon>50 kb inversion clade</taxon>
        <taxon>NPAAA clade</taxon>
        <taxon>Hologalegina</taxon>
        <taxon>IRL clade</taxon>
        <taxon>Trifolieae</taxon>
        <taxon>Medicago</taxon>
    </lineage>
</organism>
<keyword evidence="1" id="KW-1133">Transmembrane helix</keyword>
<dbReference type="ExpressionAtlas" id="A2Q1Y2">
    <property type="expression patterns" value="differential"/>
</dbReference>
<sequence length="101" mass="11392">MEIANNIVLTKPFSLRNDSDSDSEENYSAPNLLQRILSLLKNVRPGSDLTLFQASLISHISSFLFGLNFLHFLCFRMSKKRGNFTVFFGFRGEIGTKGNSI</sequence>
<keyword evidence="1" id="KW-0812">Transmembrane</keyword>
<evidence type="ECO:0000256" key="1">
    <source>
        <dbReference type="SAM" id="Phobius"/>
    </source>
</evidence>